<dbReference type="AlphaFoldDB" id="A0A644Y074"/>
<dbReference type="PANTHER" id="PTHR30536:SF5">
    <property type="entry name" value="ALTRONATE DEHYDRATASE"/>
    <property type="match status" value="1"/>
</dbReference>
<keyword evidence="1" id="KW-0456">Lyase</keyword>
<reference evidence="1" key="1">
    <citation type="submission" date="2019-08" db="EMBL/GenBank/DDBJ databases">
        <authorList>
            <person name="Kucharzyk K."/>
            <person name="Murdoch R.W."/>
            <person name="Higgins S."/>
            <person name="Loffler F."/>
        </authorList>
    </citation>
    <scope>NUCLEOTIDE SEQUENCE</scope>
</reference>
<dbReference type="GO" id="GO:0008867">
    <property type="term" value="F:galactarate dehydratase activity"/>
    <property type="evidence" value="ECO:0007669"/>
    <property type="project" value="UniProtKB-EC"/>
</dbReference>
<dbReference type="EMBL" id="VSSQ01003275">
    <property type="protein sequence ID" value="MPM19933.1"/>
    <property type="molecule type" value="Genomic_DNA"/>
</dbReference>
<dbReference type="EC" id="4.2.1.42" evidence="1"/>
<evidence type="ECO:0000313" key="1">
    <source>
        <dbReference type="EMBL" id="MPM19933.1"/>
    </source>
</evidence>
<dbReference type="InterPro" id="IPR052172">
    <property type="entry name" value="UxaA_altronate/galactarate_dh"/>
</dbReference>
<dbReference type="InterPro" id="IPR044144">
    <property type="entry name" value="SAF_UxaA/GarD"/>
</dbReference>
<dbReference type="PANTHER" id="PTHR30536">
    <property type="entry name" value="ALTRONATE/GALACTARATE DEHYDRATASE"/>
    <property type="match status" value="1"/>
</dbReference>
<gene>
    <name evidence="1" type="primary">garD_1</name>
    <name evidence="1" type="ORF">SDC9_66360</name>
</gene>
<dbReference type="CDD" id="cd11613">
    <property type="entry name" value="SAF_AH_GD"/>
    <property type="match status" value="1"/>
</dbReference>
<sequence>MDIQAIKIDSNDTVATCMQEAHPGDRVSLLLPYQESLLCVSTIPVWHKIALVDIKPGEEIFKYGECIGTATTAISKGGWVSHLNLVGGDRKYDDELWQEAL</sequence>
<dbReference type="GO" id="GO:0019698">
    <property type="term" value="P:D-galacturonate catabolic process"/>
    <property type="evidence" value="ECO:0007669"/>
    <property type="project" value="TreeGrafter"/>
</dbReference>
<organism evidence="1">
    <name type="scientific">bioreactor metagenome</name>
    <dbReference type="NCBI Taxonomy" id="1076179"/>
    <lineage>
        <taxon>unclassified sequences</taxon>
        <taxon>metagenomes</taxon>
        <taxon>ecological metagenomes</taxon>
    </lineage>
</organism>
<protein>
    <submittedName>
        <fullName evidence="1">Galactarate dehydratase (L-threo-forming)</fullName>
        <ecNumber evidence="1">4.2.1.42</ecNumber>
    </submittedName>
</protein>
<proteinExistence type="predicted"/>
<accession>A0A644Y074</accession>
<dbReference type="Gene3D" id="2.30.130.110">
    <property type="match status" value="1"/>
</dbReference>
<name>A0A644Y074_9ZZZZ</name>
<comment type="caution">
    <text evidence="1">The sequence shown here is derived from an EMBL/GenBank/DDBJ whole genome shotgun (WGS) entry which is preliminary data.</text>
</comment>